<accession>A0A2G3AGY9</accession>
<proteinExistence type="predicted"/>
<dbReference type="GO" id="GO:0006511">
    <property type="term" value="P:ubiquitin-dependent protein catabolic process"/>
    <property type="evidence" value="ECO:0000318"/>
    <property type="project" value="GO_Central"/>
</dbReference>
<gene>
    <name evidence="11" type="ORF">T459_01384</name>
</gene>
<dbReference type="Gene3D" id="3.30.40.10">
    <property type="entry name" value="Zinc/RING finger domain, C3HC4 (zinc finger)"/>
    <property type="match status" value="1"/>
</dbReference>
<dbReference type="PANTHER" id="PTHR31973:SF179">
    <property type="entry name" value="PROTEIN FAR1-RELATED SEQUENCE"/>
    <property type="match status" value="1"/>
</dbReference>
<dbReference type="GO" id="GO:0000151">
    <property type="term" value="C:ubiquitin ligase complex"/>
    <property type="evidence" value="ECO:0000318"/>
    <property type="project" value="GO_Central"/>
</dbReference>
<keyword evidence="4 7" id="KW-0863">Zinc-finger</keyword>
<feature type="domain" description="RING-type" evidence="8">
    <location>
        <begin position="21"/>
        <end position="68"/>
    </location>
</feature>
<name>A0A2G3AGY9_CAPAN</name>
<dbReference type="PROSITE" id="PS50089">
    <property type="entry name" value="ZF_RING_2"/>
    <property type="match status" value="1"/>
</dbReference>
<dbReference type="GO" id="GO:0031624">
    <property type="term" value="F:ubiquitin conjugating enzyme binding"/>
    <property type="evidence" value="ECO:0000318"/>
    <property type="project" value="GO_Central"/>
</dbReference>
<dbReference type="Pfam" id="PF01485">
    <property type="entry name" value="IBR"/>
    <property type="match status" value="1"/>
</dbReference>
<dbReference type="PROSITE" id="PS50966">
    <property type="entry name" value="ZF_SWIM"/>
    <property type="match status" value="1"/>
</dbReference>
<evidence type="ECO:0000256" key="2">
    <source>
        <dbReference type="ARBA" id="ARBA00022723"/>
    </source>
</evidence>
<evidence type="ECO:0000256" key="3">
    <source>
        <dbReference type="ARBA" id="ARBA00022737"/>
    </source>
</evidence>
<sequence>MGNALQKLGQKLLDEPQPFSCEICMESMLLPNKKFKNQNRCVHPFCIDCIVKYISVKLEDNVVEIPCPYLSCNQFLDPICCRNLVGPELFVKWSDKLCESYVLGLTHCYCPNWNCSALILDECGGGNAKRSQCPNCKRFFCLQCKLSWHAGFKCEEGGELMDINDVAFGVLVERNKWKRCPNCRRFVSKTDGCKIVKCRCSANFCYECGRQVRIHLCGCGCDSPDSMIINCVIAKNIVRGTSEHGYAVLPVFLYIFNGLNLGPINSLRFYEESGRFIYYFMAFGASIRGYAHMRKVVAVDGTHLLGKYKGVLLSVVTQDTQNHIYPLAYCVVDKENDESWGFFFEKLKAFVVDEPELCIISDRHAYTLEEFNDYFNALKERCPSAAACLEHEVGFEKWSRAHFPGNRFNIMTLNIAESLNSMLCDEGEYPVAAIFNLIAHKFGEIFRKRYAKVNNSKTTFVFVAETILRENMTERDKLYVNNINRSTDEFTVLGYGRSKKVYLSRRSCSCIKYDLMKLPCAHAMAALHLKHGDEYGTSIYNYSSQIYSKESYLIAYLEPICAAPLE</sequence>
<protein>
    <submittedName>
        <fullName evidence="11">Uncharacterized protein</fullName>
    </submittedName>
</protein>
<dbReference type="Pfam" id="PF10551">
    <property type="entry name" value="MULE"/>
    <property type="match status" value="1"/>
</dbReference>
<evidence type="ECO:0000313" key="12">
    <source>
        <dbReference type="Proteomes" id="UP000222542"/>
    </source>
</evidence>
<dbReference type="CDD" id="cd22584">
    <property type="entry name" value="Rcat_RBR_unk"/>
    <property type="match status" value="1"/>
</dbReference>
<keyword evidence="2" id="KW-0479">Metal-binding</keyword>
<comment type="caution">
    <text evidence="11">The sequence shown here is derived from an EMBL/GenBank/DDBJ whole genome shotgun (WGS) entry which is preliminary data.</text>
</comment>
<evidence type="ECO:0000256" key="6">
    <source>
        <dbReference type="ARBA" id="ARBA00022833"/>
    </source>
</evidence>
<keyword evidence="5" id="KW-0833">Ubl conjugation pathway</keyword>
<keyword evidence="3" id="KW-0677">Repeat</keyword>
<dbReference type="InterPro" id="IPR017907">
    <property type="entry name" value="Znf_RING_CS"/>
</dbReference>
<evidence type="ECO:0000259" key="8">
    <source>
        <dbReference type="PROSITE" id="PS50089"/>
    </source>
</evidence>
<evidence type="ECO:0000313" key="11">
    <source>
        <dbReference type="EMBL" id="PHT93502.1"/>
    </source>
</evidence>
<dbReference type="EMBL" id="AYRZ02000001">
    <property type="protein sequence ID" value="PHT93502.1"/>
    <property type="molecule type" value="Genomic_DNA"/>
</dbReference>
<evidence type="ECO:0000259" key="10">
    <source>
        <dbReference type="PROSITE" id="PS51873"/>
    </source>
</evidence>
<dbReference type="FunFam" id="3.30.40.10:FF:000230">
    <property type="entry name" value="RBR-type E3 ubiquitin transferase"/>
    <property type="match status" value="1"/>
</dbReference>
<dbReference type="InterPro" id="IPR013083">
    <property type="entry name" value="Znf_RING/FYVE/PHD"/>
</dbReference>
<dbReference type="GO" id="GO:0008270">
    <property type="term" value="F:zinc ion binding"/>
    <property type="evidence" value="ECO:0007669"/>
    <property type="project" value="UniProtKB-KW"/>
</dbReference>
<dbReference type="SUPFAM" id="SSF57850">
    <property type="entry name" value="RING/U-box"/>
    <property type="match status" value="3"/>
</dbReference>
<dbReference type="InterPro" id="IPR001841">
    <property type="entry name" value="Znf_RING"/>
</dbReference>
<feature type="domain" description="SWIM-type" evidence="9">
    <location>
        <begin position="499"/>
        <end position="531"/>
    </location>
</feature>
<evidence type="ECO:0000256" key="5">
    <source>
        <dbReference type="ARBA" id="ARBA00022786"/>
    </source>
</evidence>
<evidence type="ECO:0000256" key="1">
    <source>
        <dbReference type="ARBA" id="ARBA00022679"/>
    </source>
</evidence>
<reference evidence="11 12" key="1">
    <citation type="journal article" date="2014" name="Nat. Genet.">
        <title>Genome sequence of the hot pepper provides insights into the evolution of pungency in Capsicum species.</title>
        <authorList>
            <person name="Kim S."/>
            <person name="Park M."/>
            <person name="Yeom S.I."/>
            <person name="Kim Y.M."/>
            <person name="Lee J.M."/>
            <person name="Lee H.A."/>
            <person name="Seo E."/>
            <person name="Choi J."/>
            <person name="Cheong K."/>
            <person name="Kim K.T."/>
            <person name="Jung K."/>
            <person name="Lee G.W."/>
            <person name="Oh S.K."/>
            <person name="Bae C."/>
            <person name="Kim S.B."/>
            <person name="Lee H.Y."/>
            <person name="Kim S.Y."/>
            <person name="Kim M.S."/>
            <person name="Kang B.C."/>
            <person name="Jo Y.D."/>
            <person name="Yang H.B."/>
            <person name="Jeong H.J."/>
            <person name="Kang W.H."/>
            <person name="Kwon J.K."/>
            <person name="Shin C."/>
            <person name="Lim J.Y."/>
            <person name="Park J.H."/>
            <person name="Huh J.H."/>
            <person name="Kim J.S."/>
            <person name="Kim B.D."/>
            <person name="Cohen O."/>
            <person name="Paran I."/>
            <person name="Suh M.C."/>
            <person name="Lee S.B."/>
            <person name="Kim Y.K."/>
            <person name="Shin Y."/>
            <person name="Noh S.J."/>
            <person name="Park J."/>
            <person name="Seo Y.S."/>
            <person name="Kwon S.Y."/>
            <person name="Kim H.A."/>
            <person name="Park J.M."/>
            <person name="Kim H.J."/>
            <person name="Choi S.B."/>
            <person name="Bosland P.W."/>
            <person name="Reeves G."/>
            <person name="Jo S.H."/>
            <person name="Lee B.W."/>
            <person name="Cho H.T."/>
            <person name="Choi H.S."/>
            <person name="Lee M.S."/>
            <person name="Yu Y."/>
            <person name="Do Choi Y."/>
            <person name="Park B.S."/>
            <person name="van Deynze A."/>
            <person name="Ashrafi H."/>
            <person name="Hill T."/>
            <person name="Kim W.T."/>
            <person name="Pai H.S."/>
            <person name="Ahn H.K."/>
            <person name="Yeam I."/>
            <person name="Giovannoni J.J."/>
            <person name="Rose J.K."/>
            <person name="Sorensen I."/>
            <person name="Lee S.J."/>
            <person name="Kim R.W."/>
            <person name="Choi I.Y."/>
            <person name="Choi B.S."/>
            <person name="Lim J.S."/>
            <person name="Lee Y.H."/>
            <person name="Choi D."/>
        </authorList>
    </citation>
    <scope>NUCLEOTIDE SEQUENCE [LARGE SCALE GENOMIC DNA]</scope>
    <source>
        <strain evidence="12">cv. CM334</strain>
    </source>
</reference>
<dbReference type="GO" id="GO:0016567">
    <property type="term" value="P:protein ubiquitination"/>
    <property type="evidence" value="ECO:0007669"/>
    <property type="project" value="UniProtKB-UniPathway"/>
</dbReference>
<reference evidence="11 12" key="2">
    <citation type="journal article" date="2017" name="Genome Biol.">
        <title>New reference genome sequences of hot pepper reveal the massive evolution of plant disease-resistance genes by retroduplication.</title>
        <authorList>
            <person name="Kim S."/>
            <person name="Park J."/>
            <person name="Yeom S.I."/>
            <person name="Kim Y.M."/>
            <person name="Seo E."/>
            <person name="Kim K.T."/>
            <person name="Kim M.S."/>
            <person name="Lee J.M."/>
            <person name="Cheong K."/>
            <person name="Shin H.S."/>
            <person name="Kim S.B."/>
            <person name="Han K."/>
            <person name="Lee J."/>
            <person name="Park M."/>
            <person name="Lee H.A."/>
            <person name="Lee H.Y."/>
            <person name="Lee Y."/>
            <person name="Oh S."/>
            <person name="Lee J.H."/>
            <person name="Choi E."/>
            <person name="Choi E."/>
            <person name="Lee S.E."/>
            <person name="Jeon J."/>
            <person name="Kim H."/>
            <person name="Choi G."/>
            <person name="Song H."/>
            <person name="Lee J."/>
            <person name="Lee S.C."/>
            <person name="Kwon J.K."/>
            <person name="Lee H.Y."/>
            <person name="Koo N."/>
            <person name="Hong Y."/>
            <person name="Kim R.W."/>
            <person name="Kang W.H."/>
            <person name="Huh J.H."/>
            <person name="Kang B.C."/>
            <person name="Yang T.J."/>
            <person name="Lee Y.H."/>
            <person name="Bennetzen J.L."/>
            <person name="Choi D."/>
        </authorList>
    </citation>
    <scope>NUCLEOTIDE SEQUENCE [LARGE SCALE GENOMIC DNA]</scope>
    <source>
        <strain evidence="12">cv. CM334</strain>
    </source>
</reference>
<dbReference type="PROSITE" id="PS00518">
    <property type="entry name" value="ZF_RING_1"/>
    <property type="match status" value="1"/>
</dbReference>
<dbReference type="Proteomes" id="UP000222542">
    <property type="component" value="Unassembled WGS sequence"/>
</dbReference>
<dbReference type="PANTHER" id="PTHR31973">
    <property type="entry name" value="POLYPROTEIN, PUTATIVE-RELATED"/>
    <property type="match status" value="1"/>
</dbReference>
<keyword evidence="1" id="KW-0808">Transferase</keyword>
<dbReference type="InterPro" id="IPR044066">
    <property type="entry name" value="TRIAD_supradom"/>
</dbReference>
<dbReference type="SMART" id="SM00647">
    <property type="entry name" value="IBR"/>
    <property type="match status" value="1"/>
</dbReference>
<dbReference type="STRING" id="4072.A0A2G3AGY9"/>
<evidence type="ECO:0000256" key="7">
    <source>
        <dbReference type="PROSITE-ProRule" id="PRU00175"/>
    </source>
</evidence>
<organism evidence="11 12">
    <name type="scientific">Capsicum annuum</name>
    <name type="common">Capsicum pepper</name>
    <dbReference type="NCBI Taxonomy" id="4072"/>
    <lineage>
        <taxon>Eukaryota</taxon>
        <taxon>Viridiplantae</taxon>
        <taxon>Streptophyta</taxon>
        <taxon>Embryophyta</taxon>
        <taxon>Tracheophyta</taxon>
        <taxon>Spermatophyta</taxon>
        <taxon>Magnoliopsida</taxon>
        <taxon>eudicotyledons</taxon>
        <taxon>Gunneridae</taxon>
        <taxon>Pentapetalae</taxon>
        <taxon>asterids</taxon>
        <taxon>lamiids</taxon>
        <taxon>Solanales</taxon>
        <taxon>Solanaceae</taxon>
        <taxon>Solanoideae</taxon>
        <taxon>Capsiceae</taxon>
        <taxon>Capsicum</taxon>
    </lineage>
</organism>
<dbReference type="InterPro" id="IPR002867">
    <property type="entry name" value="IBR_dom"/>
</dbReference>
<keyword evidence="12" id="KW-1185">Reference proteome</keyword>
<dbReference type="InterPro" id="IPR018289">
    <property type="entry name" value="MULE_transposase_dom"/>
</dbReference>
<dbReference type="PROSITE" id="PS51873">
    <property type="entry name" value="TRIAD"/>
    <property type="match status" value="1"/>
</dbReference>
<dbReference type="Gramene" id="PHT93502">
    <property type="protein sequence ID" value="PHT93502"/>
    <property type="gene ID" value="T459_01384"/>
</dbReference>
<dbReference type="GO" id="GO:0061630">
    <property type="term" value="F:ubiquitin protein ligase activity"/>
    <property type="evidence" value="ECO:0000318"/>
    <property type="project" value="GO_Central"/>
</dbReference>
<evidence type="ECO:0000256" key="4">
    <source>
        <dbReference type="ARBA" id="ARBA00022771"/>
    </source>
</evidence>
<feature type="domain" description="RING-type" evidence="10">
    <location>
        <begin position="17"/>
        <end position="225"/>
    </location>
</feature>
<dbReference type="Gene3D" id="1.20.120.1750">
    <property type="match status" value="1"/>
</dbReference>
<evidence type="ECO:0000259" key="9">
    <source>
        <dbReference type="PROSITE" id="PS50966"/>
    </source>
</evidence>
<dbReference type="SMART" id="SM00575">
    <property type="entry name" value="ZnF_PMZ"/>
    <property type="match status" value="1"/>
</dbReference>
<dbReference type="InterPro" id="IPR007527">
    <property type="entry name" value="Znf_SWIM"/>
</dbReference>
<dbReference type="UniPathway" id="UPA00143"/>
<dbReference type="Pfam" id="PF04434">
    <property type="entry name" value="SWIM"/>
    <property type="match status" value="1"/>
</dbReference>
<keyword evidence="6" id="KW-0862">Zinc</keyword>
<dbReference type="InterPro" id="IPR006564">
    <property type="entry name" value="Znf_PMZ"/>
</dbReference>
<dbReference type="GO" id="GO:0005737">
    <property type="term" value="C:cytoplasm"/>
    <property type="evidence" value="ECO:0000318"/>
    <property type="project" value="GO_Central"/>
</dbReference>
<dbReference type="AlphaFoldDB" id="A0A2G3AGY9"/>